<reference evidence="1" key="2">
    <citation type="submission" date="2021-04" db="EMBL/GenBank/DDBJ databases">
        <authorList>
            <person name="Gilroy R."/>
        </authorList>
    </citation>
    <scope>NUCLEOTIDE SEQUENCE</scope>
    <source>
        <strain evidence="1">CHK178-16964</strain>
    </source>
</reference>
<protein>
    <submittedName>
        <fullName evidence="1">Uncharacterized protein</fullName>
    </submittedName>
</protein>
<evidence type="ECO:0000313" key="1">
    <source>
        <dbReference type="EMBL" id="HJA70192.1"/>
    </source>
</evidence>
<name>A0A9D2KLE5_9FIRM</name>
<organism evidence="1 2">
    <name type="scientific">Candidatus Lachnoclostridium stercoravium</name>
    <dbReference type="NCBI Taxonomy" id="2838633"/>
    <lineage>
        <taxon>Bacteria</taxon>
        <taxon>Bacillati</taxon>
        <taxon>Bacillota</taxon>
        <taxon>Clostridia</taxon>
        <taxon>Lachnospirales</taxon>
        <taxon>Lachnospiraceae</taxon>
    </lineage>
</organism>
<comment type="caution">
    <text evidence="1">The sequence shown here is derived from an EMBL/GenBank/DDBJ whole genome shotgun (WGS) entry which is preliminary data.</text>
</comment>
<proteinExistence type="predicted"/>
<reference evidence="1" key="1">
    <citation type="journal article" date="2021" name="PeerJ">
        <title>Extensive microbial diversity within the chicken gut microbiome revealed by metagenomics and culture.</title>
        <authorList>
            <person name="Gilroy R."/>
            <person name="Ravi A."/>
            <person name="Getino M."/>
            <person name="Pursley I."/>
            <person name="Horton D.L."/>
            <person name="Alikhan N.F."/>
            <person name="Baker D."/>
            <person name="Gharbi K."/>
            <person name="Hall N."/>
            <person name="Watson M."/>
            <person name="Adriaenssens E.M."/>
            <person name="Foster-Nyarko E."/>
            <person name="Jarju S."/>
            <person name="Secka A."/>
            <person name="Antonio M."/>
            <person name="Oren A."/>
            <person name="Chaudhuri R.R."/>
            <person name="La Ragione R."/>
            <person name="Hildebrand F."/>
            <person name="Pallen M.J."/>
        </authorList>
    </citation>
    <scope>NUCLEOTIDE SEQUENCE</scope>
    <source>
        <strain evidence="1">CHK178-16964</strain>
    </source>
</reference>
<evidence type="ECO:0000313" key="2">
    <source>
        <dbReference type="Proteomes" id="UP000823900"/>
    </source>
</evidence>
<dbReference type="Proteomes" id="UP000823900">
    <property type="component" value="Unassembled WGS sequence"/>
</dbReference>
<accession>A0A9D2KLE5</accession>
<sequence>MKPVSYEDYLEKTMTMDVEEARTLHQEMLEEIGDDEDGLELYEELIQTANKYMGFRSSWLLWSREEKASHDESRTACHNSLIVKFNQLARYLKMQGKPAGWRDQLGYEEDDRYNRKRIGDFGCWIVFVNSINAR</sequence>
<dbReference type="EMBL" id="DWZA01000011">
    <property type="protein sequence ID" value="HJA70192.1"/>
    <property type="molecule type" value="Genomic_DNA"/>
</dbReference>
<gene>
    <name evidence="1" type="ORF">IAA07_01260</name>
</gene>
<dbReference type="Gene3D" id="1.10.287.800">
    <property type="entry name" value="protein ne1242"/>
    <property type="match status" value="1"/>
</dbReference>
<dbReference type="AlphaFoldDB" id="A0A9D2KLE5"/>